<dbReference type="GO" id="GO:0016757">
    <property type="term" value="F:glycosyltransferase activity"/>
    <property type="evidence" value="ECO:0007669"/>
    <property type="project" value="UniProtKB-KW"/>
</dbReference>
<reference evidence="2 3" key="1">
    <citation type="journal article" date="2015" name="Proc. Natl. Acad. Sci. U.S.A.">
        <title>Expanded metabolic versatility of ubiquitous nitrite-oxidizing bacteria from the genus Nitrospira.</title>
        <authorList>
            <person name="Koch H."/>
            <person name="Lucker S."/>
            <person name="Albertsen M."/>
            <person name="Kitzinger K."/>
            <person name="Herbold C."/>
            <person name="Spieck E."/>
            <person name="Nielsen P.H."/>
            <person name="Wagner M."/>
            <person name="Daims H."/>
        </authorList>
    </citation>
    <scope>NUCLEOTIDE SEQUENCE [LARGE SCALE GENOMIC DNA]</scope>
    <source>
        <strain evidence="2 3">NSP M-1</strain>
    </source>
</reference>
<feature type="domain" description="Phosphoribosyltransferase" evidence="1">
    <location>
        <begin position="13"/>
        <end position="188"/>
    </location>
</feature>
<organism evidence="2 3">
    <name type="scientific">Nitrospira moscoviensis</name>
    <dbReference type="NCBI Taxonomy" id="42253"/>
    <lineage>
        <taxon>Bacteria</taxon>
        <taxon>Pseudomonadati</taxon>
        <taxon>Nitrospirota</taxon>
        <taxon>Nitrospiria</taxon>
        <taxon>Nitrospirales</taxon>
        <taxon>Nitrospiraceae</taxon>
        <taxon>Nitrospira</taxon>
    </lineage>
</organism>
<dbReference type="RefSeq" id="WP_053381196.1">
    <property type="nucleotide sequence ID" value="NZ_CP011801.1"/>
</dbReference>
<dbReference type="Proteomes" id="UP000069205">
    <property type="component" value="Chromosome"/>
</dbReference>
<dbReference type="PATRIC" id="fig|42253.5.peg.3879"/>
<dbReference type="AlphaFoldDB" id="A0A0K2GHH7"/>
<evidence type="ECO:0000313" key="2">
    <source>
        <dbReference type="EMBL" id="ALA60319.1"/>
    </source>
</evidence>
<dbReference type="OrthoDB" id="9810066at2"/>
<dbReference type="EMBL" id="CP011801">
    <property type="protein sequence ID" value="ALA60319.1"/>
    <property type="molecule type" value="Genomic_DNA"/>
</dbReference>
<accession>A0A0K2GHH7</accession>
<dbReference type="Gene3D" id="3.40.50.2020">
    <property type="match status" value="1"/>
</dbReference>
<keyword evidence="2" id="KW-0808">Transferase</keyword>
<proteinExistence type="predicted"/>
<dbReference type="KEGG" id="nmv:NITMOv2_3934"/>
<dbReference type="Gene3D" id="3.30.1310.20">
    <property type="entry name" value="PRTase-like"/>
    <property type="match status" value="1"/>
</dbReference>
<dbReference type="STRING" id="42253.NITMOv2_3934"/>
<name>A0A0K2GHH7_NITMO</name>
<dbReference type="SUPFAM" id="SSF53271">
    <property type="entry name" value="PRTase-like"/>
    <property type="match status" value="1"/>
</dbReference>
<dbReference type="Pfam" id="PF00156">
    <property type="entry name" value="Pribosyltran"/>
    <property type="match status" value="1"/>
</dbReference>
<protein>
    <submittedName>
        <fullName evidence="2">Putative Phosphoribosyltransferase</fullName>
    </submittedName>
</protein>
<sequence length="221" mass="24042">MVLFDDRRHAGILLAKELEAFRGNPAAVILALPRGGVVVGHELSLALHLPLDVFITRKIGLPECPEYAIGAVSETGSVYLNPDAAGTVPREDIAGLVEAQRHEIARRQTLYRQGKPLPSLHNKTVIVVDDGIATGSTFFATIEALRTLAPDRIIAAIPVSPPSTAAKVRALVDHSVILATPEFFGAVGEFYVNFQQVEDEDVVRCLEQAEQVYRTRPCDVR</sequence>
<keyword evidence="3" id="KW-1185">Reference proteome</keyword>
<evidence type="ECO:0000259" key="1">
    <source>
        <dbReference type="Pfam" id="PF00156"/>
    </source>
</evidence>
<gene>
    <name evidence="2" type="ORF">NITMOv2_3934</name>
</gene>
<keyword evidence="2" id="KW-0328">Glycosyltransferase</keyword>
<dbReference type="InterPro" id="IPR029057">
    <property type="entry name" value="PRTase-like"/>
</dbReference>
<evidence type="ECO:0000313" key="3">
    <source>
        <dbReference type="Proteomes" id="UP000069205"/>
    </source>
</evidence>
<dbReference type="CDD" id="cd06223">
    <property type="entry name" value="PRTases_typeI"/>
    <property type="match status" value="1"/>
</dbReference>
<dbReference type="InterPro" id="IPR000836">
    <property type="entry name" value="PRTase_dom"/>
</dbReference>